<keyword evidence="2" id="KW-1185">Reference proteome</keyword>
<dbReference type="Proteomes" id="UP001140096">
    <property type="component" value="Unassembled WGS sequence"/>
</dbReference>
<sequence length="306" mass="34453">MLTVTDTSPLVPAVVIKDAWAFAERLAHEDVRNEIKLLNKIKTTLSERIAPEDDIIYPEIVVGGQVWFTQNGGKTHDNTDSMYRGVEFASDVKPHFRVHRRIVMAQIGKRLHTLNSVDEFITVVGDVMRCHNAIFQHCKILHRDISDNNVLVFRQADGVARGLLIDFDCALDTSLERLEAQRPEMTGTLPFMSINNLSDSSVTRTVLDDHESMLYLVCWLATLGIGDSERRESKDLEKLPIAEWRNGGQSAIVRAKRDHFGTDDSLLTNITKHFSSKKSSGDDKADDTDDNDTNGDDPDKAWLTDF</sequence>
<comment type="caution">
    <text evidence="1">The sequence shown here is derived from an EMBL/GenBank/DDBJ whole genome shotgun (WGS) entry which is preliminary data.</text>
</comment>
<accession>A0ACC1LFD5</accession>
<dbReference type="EMBL" id="JANBUP010001271">
    <property type="protein sequence ID" value="KAJ2806922.1"/>
    <property type="molecule type" value="Genomic_DNA"/>
</dbReference>
<feature type="non-terminal residue" evidence="1">
    <location>
        <position position="306"/>
    </location>
</feature>
<proteinExistence type="predicted"/>
<organism evidence="1 2">
    <name type="scientific">Coemansia furcata</name>
    <dbReference type="NCBI Taxonomy" id="417177"/>
    <lineage>
        <taxon>Eukaryota</taxon>
        <taxon>Fungi</taxon>
        <taxon>Fungi incertae sedis</taxon>
        <taxon>Zoopagomycota</taxon>
        <taxon>Kickxellomycotina</taxon>
        <taxon>Kickxellomycetes</taxon>
        <taxon>Kickxellales</taxon>
        <taxon>Kickxellaceae</taxon>
        <taxon>Coemansia</taxon>
    </lineage>
</organism>
<reference evidence="1" key="1">
    <citation type="submission" date="2022-07" db="EMBL/GenBank/DDBJ databases">
        <title>Phylogenomic reconstructions and comparative analyses of Kickxellomycotina fungi.</title>
        <authorList>
            <person name="Reynolds N.K."/>
            <person name="Stajich J.E."/>
            <person name="Barry K."/>
            <person name="Grigoriev I.V."/>
            <person name="Crous P."/>
            <person name="Smith M.E."/>
        </authorList>
    </citation>
    <scope>NUCLEOTIDE SEQUENCE</scope>
    <source>
        <strain evidence="1">CBS 102833</strain>
    </source>
</reference>
<evidence type="ECO:0000313" key="1">
    <source>
        <dbReference type="EMBL" id="KAJ2806922.1"/>
    </source>
</evidence>
<evidence type="ECO:0000313" key="2">
    <source>
        <dbReference type="Proteomes" id="UP001140096"/>
    </source>
</evidence>
<name>A0ACC1LFD5_9FUNG</name>
<protein>
    <submittedName>
        <fullName evidence="1">Uncharacterized protein</fullName>
    </submittedName>
</protein>
<gene>
    <name evidence="1" type="ORF">H4S07_003694</name>
</gene>